<evidence type="ECO:0000313" key="1">
    <source>
        <dbReference type="EMBL" id="KAJ1213451.1"/>
    </source>
</evidence>
<comment type="caution">
    <text evidence="1">The sequence shown here is derived from an EMBL/GenBank/DDBJ whole genome shotgun (WGS) entry which is preliminary data.</text>
</comment>
<protein>
    <submittedName>
        <fullName evidence="1">Uncharacterized protein</fullName>
    </submittedName>
</protein>
<accession>A0AAV7WLB3</accession>
<reference evidence="1" key="1">
    <citation type="journal article" date="2022" name="bioRxiv">
        <title>Sequencing and chromosome-scale assembly of the giantPleurodeles waltlgenome.</title>
        <authorList>
            <person name="Brown T."/>
            <person name="Elewa A."/>
            <person name="Iarovenko S."/>
            <person name="Subramanian E."/>
            <person name="Araus A.J."/>
            <person name="Petzold A."/>
            <person name="Susuki M."/>
            <person name="Suzuki K.-i.T."/>
            <person name="Hayashi T."/>
            <person name="Toyoda A."/>
            <person name="Oliveira C."/>
            <person name="Osipova E."/>
            <person name="Leigh N.D."/>
            <person name="Simon A."/>
            <person name="Yun M.H."/>
        </authorList>
    </citation>
    <scope>NUCLEOTIDE SEQUENCE</scope>
    <source>
        <strain evidence="1">20211129_DDA</strain>
        <tissue evidence="1">Liver</tissue>
    </source>
</reference>
<proteinExistence type="predicted"/>
<dbReference type="EMBL" id="JANPWB010000001">
    <property type="protein sequence ID" value="KAJ1213451.1"/>
    <property type="molecule type" value="Genomic_DNA"/>
</dbReference>
<sequence length="110" mass="12540">MQRDIRIGDHILVHNRHSGSKFMLPFEKDPWVVSAIKGTMATAKRKQEAITWNVSFFKAFHLSRGRMEMEQNFSPASVVDDDDEGSVDFCNRRSLLPNPRVVVDKPLLAA</sequence>
<dbReference type="AlphaFoldDB" id="A0AAV7WLB3"/>
<evidence type="ECO:0000313" key="2">
    <source>
        <dbReference type="Proteomes" id="UP001066276"/>
    </source>
</evidence>
<keyword evidence="2" id="KW-1185">Reference proteome</keyword>
<dbReference type="Proteomes" id="UP001066276">
    <property type="component" value="Chromosome 1_1"/>
</dbReference>
<organism evidence="1 2">
    <name type="scientific">Pleurodeles waltl</name>
    <name type="common">Iberian ribbed newt</name>
    <dbReference type="NCBI Taxonomy" id="8319"/>
    <lineage>
        <taxon>Eukaryota</taxon>
        <taxon>Metazoa</taxon>
        <taxon>Chordata</taxon>
        <taxon>Craniata</taxon>
        <taxon>Vertebrata</taxon>
        <taxon>Euteleostomi</taxon>
        <taxon>Amphibia</taxon>
        <taxon>Batrachia</taxon>
        <taxon>Caudata</taxon>
        <taxon>Salamandroidea</taxon>
        <taxon>Salamandridae</taxon>
        <taxon>Pleurodelinae</taxon>
        <taxon>Pleurodeles</taxon>
    </lineage>
</organism>
<gene>
    <name evidence="1" type="ORF">NDU88_001088</name>
</gene>
<name>A0AAV7WLB3_PLEWA</name>